<gene>
    <name evidence="2" type="ORF">LCGC14_1821630</name>
</gene>
<sequence length="276" mass="32713">SVERMLRAFRAEGKKPAFKLPKVLLLDIETAQILMKGWRSGQQFIHENRIMNDPYIICWQAKWLYDSHYMGACVTPKEAVARNDKRILQEAWALVDEADMIIGHNVEKFDLNTLNAHFAKHDMMPPRLYQTIDTLAHSRRVFRLPSQKLDYLTKFFKLPEKLRTNIWLWDDCENGDEDALKRMFRYCKRDVGGLEELYLKIRPWMKSHPNLVLYGDMTEMRCSYCGSDNLKRNGQYVTMMNKYQTYRCKDCQGISRGRKSMIDKLQRKQLTRSPAR</sequence>
<evidence type="ECO:0000313" key="2">
    <source>
        <dbReference type="EMBL" id="KKL98714.1"/>
    </source>
</evidence>
<dbReference type="InterPro" id="IPR012337">
    <property type="entry name" value="RNaseH-like_sf"/>
</dbReference>
<dbReference type="EMBL" id="LAZR01017847">
    <property type="protein sequence ID" value="KKL98714.1"/>
    <property type="molecule type" value="Genomic_DNA"/>
</dbReference>
<dbReference type="GO" id="GO:0003676">
    <property type="term" value="F:nucleic acid binding"/>
    <property type="evidence" value="ECO:0007669"/>
    <property type="project" value="InterPro"/>
</dbReference>
<dbReference type="Gene3D" id="3.30.420.10">
    <property type="entry name" value="Ribonuclease H-like superfamily/Ribonuclease H"/>
    <property type="match status" value="1"/>
</dbReference>
<evidence type="ECO:0000259" key="1">
    <source>
        <dbReference type="Pfam" id="PF13482"/>
    </source>
</evidence>
<dbReference type="InterPro" id="IPR036397">
    <property type="entry name" value="RNaseH_sf"/>
</dbReference>
<feature type="domain" description="YprB ribonuclease H-like" evidence="1">
    <location>
        <begin position="83"/>
        <end position="199"/>
    </location>
</feature>
<accession>A0A0F9GIQ6</accession>
<name>A0A0F9GIQ6_9ZZZZ</name>
<dbReference type="Pfam" id="PF13482">
    <property type="entry name" value="RNase_H_2"/>
    <property type="match status" value="1"/>
</dbReference>
<proteinExistence type="predicted"/>
<dbReference type="InterPro" id="IPR038720">
    <property type="entry name" value="YprB_RNase_H-like_dom"/>
</dbReference>
<feature type="non-terminal residue" evidence="2">
    <location>
        <position position="1"/>
    </location>
</feature>
<comment type="caution">
    <text evidence="2">The sequence shown here is derived from an EMBL/GenBank/DDBJ whole genome shotgun (WGS) entry which is preliminary data.</text>
</comment>
<dbReference type="AlphaFoldDB" id="A0A0F9GIQ6"/>
<reference evidence="2" key="1">
    <citation type="journal article" date="2015" name="Nature">
        <title>Complex archaea that bridge the gap between prokaryotes and eukaryotes.</title>
        <authorList>
            <person name="Spang A."/>
            <person name="Saw J.H."/>
            <person name="Jorgensen S.L."/>
            <person name="Zaremba-Niedzwiedzka K."/>
            <person name="Martijn J."/>
            <person name="Lind A.E."/>
            <person name="van Eijk R."/>
            <person name="Schleper C."/>
            <person name="Guy L."/>
            <person name="Ettema T.J."/>
        </authorList>
    </citation>
    <scope>NUCLEOTIDE SEQUENCE</scope>
</reference>
<dbReference type="SUPFAM" id="SSF53098">
    <property type="entry name" value="Ribonuclease H-like"/>
    <property type="match status" value="1"/>
</dbReference>
<organism evidence="2">
    <name type="scientific">marine sediment metagenome</name>
    <dbReference type="NCBI Taxonomy" id="412755"/>
    <lineage>
        <taxon>unclassified sequences</taxon>
        <taxon>metagenomes</taxon>
        <taxon>ecological metagenomes</taxon>
    </lineage>
</organism>
<protein>
    <recommendedName>
        <fullName evidence="1">YprB ribonuclease H-like domain-containing protein</fullName>
    </recommendedName>
</protein>